<feature type="binding site" evidence="3">
    <location>
        <position position="66"/>
    </location>
    <ligand>
        <name>Mg(2+)</name>
        <dbReference type="ChEBI" id="CHEBI:18420"/>
        <label>1</label>
    </ligand>
</feature>
<feature type="binding site" evidence="3">
    <location>
        <position position="257"/>
    </location>
    <ligand>
        <name>Mg(2+)</name>
        <dbReference type="ChEBI" id="CHEBI:18420"/>
        <label>1</label>
    </ligand>
</feature>
<organism evidence="4 5">
    <name type="scientific">Sphaerochaeta halotolerans</name>
    <dbReference type="NCBI Taxonomy" id="2293840"/>
    <lineage>
        <taxon>Bacteria</taxon>
        <taxon>Pseudomonadati</taxon>
        <taxon>Spirochaetota</taxon>
        <taxon>Spirochaetia</taxon>
        <taxon>Spirochaetales</taxon>
        <taxon>Sphaerochaetaceae</taxon>
        <taxon>Sphaerochaeta</taxon>
    </lineage>
</organism>
<dbReference type="Pfam" id="PF03747">
    <property type="entry name" value="ADP_ribosyl_GH"/>
    <property type="match status" value="1"/>
</dbReference>
<dbReference type="SUPFAM" id="SSF101478">
    <property type="entry name" value="ADP-ribosylglycohydrolase"/>
    <property type="match status" value="1"/>
</dbReference>
<dbReference type="EMBL" id="QUWK01000003">
    <property type="protein sequence ID" value="RFU95658.1"/>
    <property type="molecule type" value="Genomic_DNA"/>
</dbReference>
<evidence type="ECO:0000313" key="5">
    <source>
        <dbReference type="Proteomes" id="UP000264002"/>
    </source>
</evidence>
<dbReference type="GO" id="GO:0016787">
    <property type="term" value="F:hydrolase activity"/>
    <property type="evidence" value="ECO:0007669"/>
    <property type="project" value="UniProtKB-KW"/>
</dbReference>
<dbReference type="AlphaFoldDB" id="A0A372MJV3"/>
<name>A0A372MJV3_9SPIR</name>
<comment type="similarity">
    <text evidence="1">Belongs to the ADP-ribosylglycohydrolase family.</text>
</comment>
<dbReference type="Proteomes" id="UP000264002">
    <property type="component" value="Unassembled WGS sequence"/>
</dbReference>
<comment type="caution">
    <text evidence="4">The sequence shown here is derived from an EMBL/GenBank/DDBJ whole genome shotgun (WGS) entry which is preliminary data.</text>
</comment>
<feature type="binding site" evidence="3">
    <location>
        <position position="64"/>
    </location>
    <ligand>
        <name>Mg(2+)</name>
        <dbReference type="ChEBI" id="CHEBI:18420"/>
        <label>1</label>
    </ligand>
</feature>
<dbReference type="Gene3D" id="1.10.4080.10">
    <property type="entry name" value="ADP-ribosylation/Crystallin J1"/>
    <property type="match status" value="1"/>
</dbReference>
<reference evidence="5" key="1">
    <citation type="submission" date="2018-08" db="EMBL/GenBank/DDBJ databases">
        <authorList>
            <person name="Grouzdev D.S."/>
            <person name="Krutkina M.S."/>
        </authorList>
    </citation>
    <scope>NUCLEOTIDE SEQUENCE [LARGE SCALE GENOMIC DNA]</scope>
    <source>
        <strain evidence="5">4-11</strain>
    </source>
</reference>
<dbReference type="GO" id="GO:0046872">
    <property type="term" value="F:metal ion binding"/>
    <property type="evidence" value="ECO:0007669"/>
    <property type="project" value="UniProtKB-KW"/>
</dbReference>
<dbReference type="InterPro" id="IPR036705">
    <property type="entry name" value="Ribosyl_crysJ1_sf"/>
</dbReference>
<evidence type="ECO:0000256" key="3">
    <source>
        <dbReference type="PIRSR" id="PIRSR605502-1"/>
    </source>
</evidence>
<comment type="cofactor">
    <cofactor evidence="3">
        <name>Mg(2+)</name>
        <dbReference type="ChEBI" id="CHEBI:18420"/>
    </cofactor>
    <text evidence="3">Binds 2 magnesium ions per subunit.</text>
</comment>
<protein>
    <submittedName>
        <fullName evidence="4">ADP-ribosylglycohydrolase family protein</fullName>
    </submittedName>
</protein>
<dbReference type="PANTHER" id="PTHR16222">
    <property type="entry name" value="ADP-RIBOSYLGLYCOHYDROLASE"/>
    <property type="match status" value="1"/>
</dbReference>
<evidence type="ECO:0000313" key="4">
    <source>
        <dbReference type="EMBL" id="RFU95658.1"/>
    </source>
</evidence>
<proteinExistence type="inferred from homology"/>
<feature type="binding site" evidence="3">
    <location>
        <position position="65"/>
    </location>
    <ligand>
        <name>Mg(2+)</name>
        <dbReference type="ChEBI" id="CHEBI:18420"/>
        <label>1</label>
    </ligand>
</feature>
<evidence type="ECO:0000256" key="1">
    <source>
        <dbReference type="ARBA" id="ARBA00010702"/>
    </source>
</evidence>
<feature type="binding site" evidence="3">
    <location>
        <position position="254"/>
    </location>
    <ligand>
        <name>Mg(2+)</name>
        <dbReference type="ChEBI" id="CHEBI:18420"/>
        <label>1</label>
    </ligand>
</feature>
<dbReference type="InterPro" id="IPR005502">
    <property type="entry name" value="Ribosyl_crysJ1"/>
</dbReference>
<evidence type="ECO:0000256" key="2">
    <source>
        <dbReference type="ARBA" id="ARBA00022801"/>
    </source>
</evidence>
<keyword evidence="5" id="KW-1185">Reference proteome</keyword>
<dbReference type="InterPro" id="IPR050792">
    <property type="entry name" value="ADP-ribosylglycohydrolase"/>
</dbReference>
<keyword evidence="3" id="KW-0460">Magnesium</keyword>
<keyword evidence="2 4" id="KW-0378">Hydrolase</keyword>
<gene>
    <name evidence="4" type="ORF">DYP60_04070</name>
</gene>
<reference evidence="4 5" key="2">
    <citation type="submission" date="2018-09" db="EMBL/GenBank/DDBJ databases">
        <title>Genome of Sphaerochaeta halotolerans strain 4-11.</title>
        <authorList>
            <person name="Nazina T.N."/>
            <person name="Sokolova D.S."/>
        </authorList>
    </citation>
    <scope>NUCLEOTIDE SEQUENCE [LARGE SCALE GENOMIC DNA]</scope>
    <source>
        <strain evidence="4 5">4-11</strain>
    </source>
</reference>
<accession>A0A372MJV3</accession>
<keyword evidence="3" id="KW-0479">Metal-binding</keyword>
<dbReference type="RefSeq" id="WP_117329605.1">
    <property type="nucleotide sequence ID" value="NZ_QUWK01000003.1"/>
</dbReference>
<sequence>MARSNAVTTRYERALGSLLGSFIGDALGAQTEFKREKIVRQAYPDGIWDMGVCSRYVGLAGQVTDDSEMAIMMIQSILEKGCYQKESVRRAYLRWRDAGPLDIGVTIYGALDGTYNPQSQANGALMRITPIGILGSNYSTTSLMHLADEDCSITHTHPVCRDCNRLYAFALSLAISKGWDAQEIYTYLVKSAPSLTKEPSVLEALCRAEHEPPKDIDGPNKGWVLVAFQLAFYTLLHQESFEQGMVDVIMRAGDADTNAVIYGALAGAIATRENMPERWISALKISNCLQSLIDYPHTRLERLAEKWVEALINLPVVQQLS</sequence>
<feature type="binding site" evidence="3">
    <location>
        <position position="256"/>
    </location>
    <ligand>
        <name>Mg(2+)</name>
        <dbReference type="ChEBI" id="CHEBI:18420"/>
        <label>1</label>
    </ligand>
</feature>
<dbReference type="PANTHER" id="PTHR16222:SF24">
    <property type="entry name" value="ADP-RIBOSYLHYDROLASE ARH3"/>
    <property type="match status" value="1"/>
</dbReference>